<feature type="transmembrane region" description="Helical" evidence="2">
    <location>
        <begin position="258"/>
        <end position="279"/>
    </location>
</feature>
<protein>
    <submittedName>
        <fullName evidence="4">CPBP family intramembrane metalloprotease</fullName>
    </submittedName>
</protein>
<dbReference type="PANTHER" id="PTHR35797:SF1">
    <property type="entry name" value="PROTEASE"/>
    <property type="match status" value="1"/>
</dbReference>
<feature type="transmembrane region" description="Helical" evidence="2">
    <location>
        <begin position="44"/>
        <end position="69"/>
    </location>
</feature>
<feature type="transmembrane region" description="Helical" evidence="2">
    <location>
        <begin position="234"/>
        <end position="252"/>
    </location>
</feature>
<dbReference type="GO" id="GO:0008237">
    <property type="term" value="F:metallopeptidase activity"/>
    <property type="evidence" value="ECO:0007669"/>
    <property type="project" value="UniProtKB-KW"/>
</dbReference>
<organism evidence="4 5">
    <name type="scientific">Leucobacter edaphi</name>
    <dbReference type="NCBI Taxonomy" id="2796472"/>
    <lineage>
        <taxon>Bacteria</taxon>
        <taxon>Bacillati</taxon>
        <taxon>Actinomycetota</taxon>
        <taxon>Actinomycetes</taxon>
        <taxon>Micrococcales</taxon>
        <taxon>Microbacteriaceae</taxon>
        <taxon>Leucobacter</taxon>
    </lineage>
</organism>
<proteinExistence type="predicted"/>
<keyword evidence="2" id="KW-0472">Membrane</keyword>
<sequence length="329" mass="35213">MHNIRPRHPSAPQTESDVAPAPTRRGADPGGASRRRVPARDRPVLAIVCAWYVVTLLVSGALNVIQQFAGIDPDLIQIVQFAPTIGLLLLFALPRVRRSVFLPPRVSHRRAWGRLGIALLAIAGYAAMLLATAALTQDLRSDQPFHSGWLVALFVALQIVGAIGEEIGWHGFLQPLLATRMNWLASCIVTGVLWSFWHVQIFASVLSTIMFTLSCVGLSIVYGKIAVGNPLQRGIIAGVMHGIVNITLFLGLDQEAATRGAIPLPILYLLPFGLAVLAAQRFRARQAARGSVQGSLRAAARAATSPAPRGKLAAVPSVTEYAPSGKMDA</sequence>
<feature type="transmembrane region" description="Helical" evidence="2">
    <location>
        <begin position="201"/>
        <end position="222"/>
    </location>
</feature>
<evidence type="ECO:0000259" key="3">
    <source>
        <dbReference type="Pfam" id="PF02517"/>
    </source>
</evidence>
<name>A0A934QCC3_9MICO</name>
<feature type="transmembrane region" description="Helical" evidence="2">
    <location>
        <begin position="75"/>
        <end position="94"/>
    </location>
</feature>
<feature type="transmembrane region" description="Helical" evidence="2">
    <location>
        <begin position="115"/>
        <end position="135"/>
    </location>
</feature>
<keyword evidence="2" id="KW-0812">Transmembrane</keyword>
<dbReference type="Proteomes" id="UP000618733">
    <property type="component" value="Unassembled WGS sequence"/>
</dbReference>
<dbReference type="AlphaFoldDB" id="A0A934QCC3"/>
<reference evidence="4" key="1">
    <citation type="submission" date="2020-12" db="EMBL/GenBank/DDBJ databases">
        <title>Leucobacter sp. CAS2, isolated from Chromium sludge.</title>
        <authorList>
            <person name="Xu Z."/>
        </authorList>
    </citation>
    <scope>NUCLEOTIDE SEQUENCE</scope>
    <source>
        <strain evidence="4">CSA2</strain>
    </source>
</reference>
<dbReference type="GO" id="GO:0080120">
    <property type="term" value="P:CAAX-box protein maturation"/>
    <property type="evidence" value="ECO:0007669"/>
    <property type="project" value="UniProtKB-ARBA"/>
</dbReference>
<dbReference type="EMBL" id="JAEHOI010000006">
    <property type="protein sequence ID" value="MBK0421853.1"/>
    <property type="molecule type" value="Genomic_DNA"/>
</dbReference>
<evidence type="ECO:0000313" key="4">
    <source>
        <dbReference type="EMBL" id="MBK0421853.1"/>
    </source>
</evidence>
<accession>A0A934QCC3</accession>
<keyword evidence="4" id="KW-0378">Hydrolase</keyword>
<dbReference type="GO" id="GO:0004175">
    <property type="term" value="F:endopeptidase activity"/>
    <property type="evidence" value="ECO:0007669"/>
    <property type="project" value="UniProtKB-ARBA"/>
</dbReference>
<feature type="region of interest" description="Disordered" evidence="1">
    <location>
        <begin position="1"/>
        <end position="36"/>
    </location>
</feature>
<dbReference type="RefSeq" id="WP_200132066.1">
    <property type="nucleotide sequence ID" value="NZ_JAEHOI010000006.1"/>
</dbReference>
<dbReference type="Pfam" id="PF02517">
    <property type="entry name" value="Rce1-like"/>
    <property type="match status" value="1"/>
</dbReference>
<keyword evidence="2" id="KW-1133">Transmembrane helix</keyword>
<dbReference type="InterPro" id="IPR003675">
    <property type="entry name" value="Rce1/LyrA-like_dom"/>
</dbReference>
<dbReference type="InterPro" id="IPR042150">
    <property type="entry name" value="MmRce1-like"/>
</dbReference>
<dbReference type="PANTHER" id="PTHR35797">
    <property type="entry name" value="PROTEASE-RELATED"/>
    <property type="match status" value="1"/>
</dbReference>
<gene>
    <name evidence="4" type="ORF">JD292_07175</name>
</gene>
<feature type="transmembrane region" description="Helical" evidence="2">
    <location>
        <begin position="176"/>
        <end position="195"/>
    </location>
</feature>
<evidence type="ECO:0000313" key="5">
    <source>
        <dbReference type="Proteomes" id="UP000618733"/>
    </source>
</evidence>
<keyword evidence="4" id="KW-0645">Protease</keyword>
<keyword evidence="5" id="KW-1185">Reference proteome</keyword>
<feature type="domain" description="CAAX prenyl protease 2/Lysostaphin resistance protein A-like" evidence="3">
    <location>
        <begin position="149"/>
        <end position="245"/>
    </location>
</feature>
<comment type="caution">
    <text evidence="4">The sequence shown here is derived from an EMBL/GenBank/DDBJ whole genome shotgun (WGS) entry which is preliminary data.</text>
</comment>
<evidence type="ECO:0000256" key="1">
    <source>
        <dbReference type="SAM" id="MobiDB-lite"/>
    </source>
</evidence>
<keyword evidence="4" id="KW-0482">Metalloprotease</keyword>
<feature type="transmembrane region" description="Helical" evidence="2">
    <location>
        <begin position="147"/>
        <end position="164"/>
    </location>
</feature>
<evidence type="ECO:0000256" key="2">
    <source>
        <dbReference type="SAM" id="Phobius"/>
    </source>
</evidence>